<proteinExistence type="inferred from homology"/>
<dbReference type="PRINTS" id="PR00721">
    <property type="entry name" value="STOMATIN"/>
</dbReference>
<dbReference type="OMA" id="YLQMLPK"/>
<dbReference type="InterPro" id="IPR001972">
    <property type="entry name" value="Stomatin_HflK_fam"/>
</dbReference>
<dbReference type="InterPro" id="IPR050710">
    <property type="entry name" value="Band7/mec-2_domain"/>
</dbReference>
<dbReference type="Proteomes" id="UP000478008">
    <property type="component" value="Unassembled WGS sequence"/>
</dbReference>
<evidence type="ECO:0000259" key="4">
    <source>
        <dbReference type="SMART" id="SM00244"/>
    </source>
</evidence>
<dbReference type="InterPro" id="IPR032435">
    <property type="entry name" value="STML2-like_C"/>
</dbReference>
<dbReference type="GO" id="GO:0005886">
    <property type="term" value="C:plasma membrane"/>
    <property type="evidence" value="ECO:0007669"/>
    <property type="project" value="UniProtKB-ARBA"/>
</dbReference>
<dbReference type="Pfam" id="PF01145">
    <property type="entry name" value="Band_7"/>
    <property type="match status" value="1"/>
</dbReference>
<dbReference type="Pfam" id="PF16200">
    <property type="entry name" value="Band_7_C"/>
    <property type="match status" value="1"/>
</dbReference>
<evidence type="ECO:0000313" key="5">
    <source>
        <dbReference type="EMBL" id="VUG16319.1"/>
    </source>
</evidence>
<evidence type="ECO:0000313" key="6">
    <source>
        <dbReference type="Proteomes" id="UP000478008"/>
    </source>
</evidence>
<dbReference type="GO" id="GO:0007005">
    <property type="term" value="P:mitochondrion organization"/>
    <property type="evidence" value="ECO:0007669"/>
    <property type="project" value="TreeGrafter"/>
</dbReference>
<comment type="similarity">
    <text evidence="2">Belongs to the band 7/mec-2 family.</text>
</comment>
<dbReference type="SUPFAM" id="SSF117892">
    <property type="entry name" value="Band 7/SPFH domain"/>
    <property type="match status" value="1"/>
</dbReference>
<dbReference type="PANTHER" id="PTHR43327">
    <property type="entry name" value="STOMATIN-LIKE PROTEIN 2, MITOCHONDRIAL"/>
    <property type="match status" value="1"/>
</dbReference>
<evidence type="ECO:0000256" key="1">
    <source>
        <dbReference type="ARBA" id="ARBA00004173"/>
    </source>
</evidence>
<dbReference type="InterPro" id="IPR001107">
    <property type="entry name" value="Band_7"/>
</dbReference>
<dbReference type="PANTHER" id="PTHR43327:SF10">
    <property type="entry name" value="STOMATIN-LIKE PROTEIN 2, MITOCHONDRIAL"/>
    <property type="match status" value="1"/>
</dbReference>
<name>A0A7D9CVY9_DEKBR</name>
<comment type="subcellular location">
    <subcellularLocation>
        <location evidence="1">Mitochondrion</location>
    </subcellularLocation>
</comment>
<organism evidence="5 6">
    <name type="scientific">Dekkera bruxellensis</name>
    <name type="common">Brettanomyces custersii</name>
    <dbReference type="NCBI Taxonomy" id="5007"/>
    <lineage>
        <taxon>Eukaryota</taxon>
        <taxon>Fungi</taxon>
        <taxon>Dikarya</taxon>
        <taxon>Ascomycota</taxon>
        <taxon>Saccharomycotina</taxon>
        <taxon>Pichiomycetes</taxon>
        <taxon>Pichiales</taxon>
        <taxon>Pichiaceae</taxon>
        <taxon>Brettanomyces</taxon>
    </lineage>
</organism>
<gene>
    <name evidence="5" type="ORF">DEBR0S1_13696G</name>
</gene>
<dbReference type="Gene3D" id="3.30.479.30">
    <property type="entry name" value="Band 7 domain"/>
    <property type="match status" value="1"/>
</dbReference>
<dbReference type="GO" id="GO:0005739">
    <property type="term" value="C:mitochondrion"/>
    <property type="evidence" value="ECO:0007669"/>
    <property type="project" value="UniProtKB-SubCell"/>
</dbReference>
<evidence type="ECO:0000256" key="3">
    <source>
        <dbReference type="ARBA" id="ARBA00023128"/>
    </source>
</evidence>
<sequence length="361" mass="40343">MLATFTSAATLRRACFPLVRRTSLLSNAIRLYSSNQQRGGLNFFNRTSLPMNTIVKFVPQQEAWIVERMGKFNKVLKPGLAILVPFLDKVRYVQSLKEVALEIPSQSAITSDNVTLDMDGVLYYRVVDPYKASYGVEDAQYAIVQMAQTTMRSEIGQMSLDLCLRERTTLNSHITTAINEAAQDWGIQVMRYEIRDIRPPVNVVDSMNQVVEKDRQKRAIILESEGRRQSEINISEAHKQTEVLKSEGEMRKRVNWAKGSAEAVTMKADADSAAIKKIAKAITDNKGGKDAVSLRIAEKYVEAFGKLAKETNTVILPSNLDNFSQFIAAGMGIYKNIDSNTLAKKVIDADKAPKKILDSKN</sequence>
<dbReference type="FunFam" id="3.30.479.30:FF:000004">
    <property type="entry name" value="Putative membrane protease family, stomatin"/>
    <property type="match status" value="1"/>
</dbReference>
<keyword evidence="6" id="KW-1185">Reference proteome</keyword>
<evidence type="ECO:0000256" key="2">
    <source>
        <dbReference type="ARBA" id="ARBA00008164"/>
    </source>
</evidence>
<reference evidence="5 6" key="1">
    <citation type="submission" date="2019-07" db="EMBL/GenBank/DDBJ databases">
        <authorList>
            <person name="Friedrich A."/>
            <person name="Schacherer J."/>
        </authorList>
    </citation>
    <scope>NUCLEOTIDE SEQUENCE [LARGE SCALE GENOMIC DNA]</scope>
</reference>
<dbReference type="EMBL" id="CABFWN010000001">
    <property type="protein sequence ID" value="VUG16319.1"/>
    <property type="molecule type" value="Genomic_DNA"/>
</dbReference>
<dbReference type="CDD" id="cd08829">
    <property type="entry name" value="SPFH_paraslipin"/>
    <property type="match status" value="1"/>
</dbReference>
<dbReference type="SMART" id="SM00244">
    <property type="entry name" value="PHB"/>
    <property type="match status" value="1"/>
</dbReference>
<protein>
    <submittedName>
        <fullName evidence="5">DEBR0S1_13696g1_1</fullName>
    </submittedName>
</protein>
<feature type="domain" description="Band 7" evidence="4">
    <location>
        <begin position="53"/>
        <end position="211"/>
    </location>
</feature>
<accession>A0A7D9CVY9</accession>
<dbReference type="GO" id="GO:0098552">
    <property type="term" value="C:side of membrane"/>
    <property type="evidence" value="ECO:0007669"/>
    <property type="project" value="UniProtKB-ARBA"/>
</dbReference>
<dbReference type="AlphaFoldDB" id="A0A7D9CVY9"/>
<dbReference type="InterPro" id="IPR036013">
    <property type="entry name" value="Band_7/SPFH_dom_sf"/>
</dbReference>
<keyword evidence="3" id="KW-0496">Mitochondrion</keyword>